<dbReference type="SUPFAM" id="SSF49785">
    <property type="entry name" value="Galactose-binding domain-like"/>
    <property type="match status" value="1"/>
</dbReference>
<dbReference type="Gene3D" id="2.60.120.260">
    <property type="entry name" value="Galactose-binding domain-like"/>
    <property type="match status" value="1"/>
</dbReference>
<accession>A0A9W9ZD94</accession>
<reference evidence="2" key="1">
    <citation type="submission" date="2023-01" db="EMBL/GenBank/DDBJ databases">
        <title>Genome assembly of the deep-sea coral Lophelia pertusa.</title>
        <authorList>
            <person name="Herrera S."/>
            <person name="Cordes E."/>
        </authorList>
    </citation>
    <scope>NUCLEOTIDE SEQUENCE</scope>
    <source>
        <strain evidence="2">USNM1676648</strain>
        <tissue evidence="2">Polyp</tissue>
    </source>
</reference>
<evidence type="ECO:0000313" key="2">
    <source>
        <dbReference type="EMBL" id="KAJ7378563.1"/>
    </source>
</evidence>
<gene>
    <name evidence="2" type="ORF">OS493_022550</name>
</gene>
<keyword evidence="3" id="KW-1185">Reference proteome</keyword>
<dbReference type="OrthoDB" id="5958059at2759"/>
<dbReference type="Pfam" id="PF07534">
    <property type="entry name" value="TLD"/>
    <property type="match status" value="1"/>
</dbReference>
<comment type="caution">
    <text evidence="2">The sequence shown here is derived from an EMBL/GenBank/DDBJ whole genome shotgun (WGS) entry which is preliminary data.</text>
</comment>
<evidence type="ECO:0000313" key="3">
    <source>
        <dbReference type="Proteomes" id="UP001163046"/>
    </source>
</evidence>
<dbReference type="InterPro" id="IPR006571">
    <property type="entry name" value="TLDc_dom"/>
</dbReference>
<name>A0A9W9ZD94_9CNID</name>
<dbReference type="PANTHER" id="PTHR24543">
    <property type="entry name" value="MULTICOPPER OXIDASE-RELATED"/>
    <property type="match status" value="1"/>
</dbReference>
<dbReference type="Pfam" id="PF00754">
    <property type="entry name" value="F5_F8_type_C"/>
    <property type="match status" value="1"/>
</dbReference>
<sequence>MATGDVQYVPSSACLSKELYHWNFNHSSTTESADMNKNHIARMTGARISADQHSLVIEDQGHFLAENISRDISTEQGFTISFPMKQTVMVSDILQDDIKSLEVLRAAFPTFVRDHAVWKRCYSADQLSWSTAEFHSSCDHKGPSLTVIRVGEYVFGGFVEQSWGGHQTSEINSKVSCFSLSNPSNQSPRFFPIQQDKASARTDAQLGPSFGQRDLELFEDEHGRLMGFSGLGAAFNVTSVSMSSAEARNYFAGSQYFYPDQVEVFYYHVPSKPVGLENGTIPDLDFSSSSNGIGFQAYLARLNELRHDGHWCSEGTLPSEWLQVFLGKQYTLTHIALQGIGGDKDVTTFKVKYEKTKEGTNWITYSKSIDGNVTDKVLRFNMPGAVIKEAFFPPFEAVKVQLDIPGQKCYV</sequence>
<dbReference type="Proteomes" id="UP001163046">
    <property type="component" value="Unassembled WGS sequence"/>
</dbReference>
<evidence type="ECO:0000259" key="1">
    <source>
        <dbReference type="PROSITE" id="PS50022"/>
    </source>
</evidence>
<feature type="domain" description="F5/8 type C" evidence="1">
    <location>
        <begin position="269"/>
        <end position="411"/>
    </location>
</feature>
<proteinExistence type="predicted"/>
<organism evidence="2 3">
    <name type="scientific">Desmophyllum pertusum</name>
    <dbReference type="NCBI Taxonomy" id="174260"/>
    <lineage>
        <taxon>Eukaryota</taxon>
        <taxon>Metazoa</taxon>
        <taxon>Cnidaria</taxon>
        <taxon>Anthozoa</taxon>
        <taxon>Hexacorallia</taxon>
        <taxon>Scleractinia</taxon>
        <taxon>Caryophylliina</taxon>
        <taxon>Caryophylliidae</taxon>
        <taxon>Desmophyllum</taxon>
    </lineage>
</organism>
<protein>
    <recommendedName>
        <fullName evidence="1">F5/8 type C domain-containing protein</fullName>
    </recommendedName>
</protein>
<dbReference type="EMBL" id="MU826365">
    <property type="protein sequence ID" value="KAJ7378563.1"/>
    <property type="molecule type" value="Genomic_DNA"/>
</dbReference>
<dbReference type="AlphaFoldDB" id="A0A9W9ZD94"/>
<dbReference type="InterPro" id="IPR008979">
    <property type="entry name" value="Galactose-bd-like_sf"/>
</dbReference>
<dbReference type="PROSITE" id="PS50022">
    <property type="entry name" value="FA58C_3"/>
    <property type="match status" value="1"/>
</dbReference>
<dbReference type="InterPro" id="IPR000421">
    <property type="entry name" value="FA58C"/>
</dbReference>